<feature type="compositionally biased region" description="Low complexity" evidence="4">
    <location>
        <begin position="10"/>
        <end position="24"/>
    </location>
</feature>
<dbReference type="RefSeq" id="WP_344951505.1">
    <property type="nucleotide sequence ID" value="NZ_BAABDC010000012.1"/>
</dbReference>
<sequence>MTDETRSDASGFSEPSGPSGFGRRAMMLGGAGAVGSVLLGTRLGFGQQPSRPTVVRAAASGTAKSVHLAGTDGWVSMPAGSPDDLPFFPDSLAPSPFDTYVFGFRDVTGMTAQQVAATRGKAQISAPMLAFDEGDDVTITLSNLGLVMRPDLFDGHTLHWHGFVNAIPLFDGVPELSLAVPIGRDLSYFYRPHDAGTYMYHCHFEDVEHVQMGMTGMVFVRPKQNGTRVGTAPAGARLAYAYNDGDGSTRYDREFAFMITELWSAAHYRDAHIQVSDWTDYAPSFWLLNGRGYPDTIAPAGNPSVATAGRLQYQPISSLITCNVNETVLLRLSNLGYQNHALTLDNVDMQVIAKDASLLRGRDGYTNYLETNTVDVGPGESRDVLVTPHQPGEYLLYDRNYAYLGNGGGPGWGGMMTVLRVGPAGTYGPQTQPNT</sequence>
<evidence type="ECO:0008006" key="9">
    <source>
        <dbReference type="Google" id="ProtNLM"/>
    </source>
</evidence>
<dbReference type="InterPro" id="IPR006311">
    <property type="entry name" value="TAT_signal"/>
</dbReference>
<dbReference type="InterPro" id="IPR045087">
    <property type="entry name" value="Cu-oxidase_fam"/>
</dbReference>
<evidence type="ECO:0000259" key="5">
    <source>
        <dbReference type="Pfam" id="PF00394"/>
    </source>
</evidence>
<dbReference type="InterPro" id="IPR001117">
    <property type="entry name" value="Cu-oxidase_2nd"/>
</dbReference>
<proteinExistence type="predicted"/>
<dbReference type="Proteomes" id="UP001501468">
    <property type="component" value="Unassembled WGS sequence"/>
</dbReference>
<keyword evidence="2" id="KW-0560">Oxidoreductase</keyword>
<gene>
    <name evidence="7" type="ORF">GCM10022399_41750</name>
</gene>
<organism evidence="7 8">
    <name type="scientific">Terrabacter ginsenosidimutans</name>
    <dbReference type="NCBI Taxonomy" id="490575"/>
    <lineage>
        <taxon>Bacteria</taxon>
        <taxon>Bacillati</taxon>
        <taxon>Actinomycetota</taxon>
        <taxon>Actinomycetes</taxon>
        <taxon>Micrococcales</taxon>
        <taxon>Intrasporangiaceae</taxon>
        <taxon>Terrabacter</taxon>
    </lineage>
</organism>
<evidence type="ECO:0000256" key="4">
    <source>
        <dbReference type="SAM" id="MobiDB-lite"/>
    </source>
</evidence>
<accession>A0ABP7ELJ3</accession>
<evidence type="ECO:0000259" key="6">
    <source>
        <dbReference type="Pfam" id="PF07732"/>
    </source>
</evidence>
<dbReference type="EMBL" id="BAABDC010000012">
    <property type="protein sequence ID" value="GAA3721017.1"/>
    <property type="molecule type" value="Genomic_DNA"/>
</dbReference>
<feature type="domain" description="Plastocyanin-like" evidence="6">
    <location>
        <begin position="123"/>
        <end position="224"/>
    </location>
</feature>
<comment type="caution">
    <text evidence="7">The sequence shown here is derived from an EMBL/GenBank/DDBJ whole genome shotgun (WGS) entry which is preliminary data.</text>
</comment>
<protein>
    <recommendedName>
        <fullName evidence="9">Multicopper oxidase</fullName>
    </recommendedName>
</protein>
<name>A0ABP7ELJ3_9MICO</name>
<evidence type="ECO:0000256" key="1">
    <source>
        <dbReference type="ARBA" id="ARBA00022723"/>
    </source>
</evidence>
<dbReference type="Pfam" id="PF00394">
    <property type="entry name" value="Cu-oxidase"/>
    <property type="match status" value="1"/>
</dbReference>
<dbReference type="PANTHER" id="PTHR11709:SF394">
    <property type="entry name" value="FI03373P-RELATED"/>
    <property type="match status" value="1"/>
</dbReference>
<dbReference type="SUPFAM" id="SSF49503">
    <property type="entry name" value="Cupredoxins"/>
    <property type="match status" value="2"/>
</dbReference>
<dbReference type="PROSITE" id="PS51318">
    <property type="entry name" value="TAT"/>
    <property type="match status" value="1"/>
</dbReference>
<dbReference type="Pfam" id="PF07732">
    <property type="entry name" value="Cu-oxidase_3"/>
    <property type="match status" value="1"/>
</dbReference>
<keyword evidence="1" id="KW-0479">Metal-binding</keyword>
<evidence type="ECO:0000256" key="3">
    <source>
        <dbReference type="ARBA" id="ARBA00023008"/>
    </source>
</evidence>
<evidence type="ECO:0000256" key="2">
    <source>
        <dbReference type="ARBA" id="ARBA00023002"/>
    </source>
</evidence>
<feature type="domain" description="Plastocyanin-like" evidence="5">
    <location>
        <begin position="278"/>
        <end position="397"/>
    </location>
</feature>
<evidence type="ECO:0000313" key="7">
    <source>
        <dbReference type="EMBL" id="GAA3721017.1"/>
    </source>
</evidence>
<feature type="region of interest" description="Disordered" evidence="4">
    <location>
        <begin position="1"/>
        <end position="24"/>
    </location>
</feature>
<dbReference type="PANTHER" id="PTHR11709">
    <property type="entry name" value="MULTI-COPPER OXIDASE"/>
    <property type="match status" value="1"/>
</dbReference>
<keyword evidence="8" id="KW-1185">Reference proteome</keyword>
<dbReference type="InterPro" id="IPR008972">
    <property type="entry name" value="Cupredoxin"/>
</dbReference>
<dbReference type="Gene3D" id="2.60.40.420">
    <property type="entry name" value="Cupredoxins - blue copper proteins"/>
    <property type="match status" value="1"/>
</dbReference>
<evidence type="ECO:0000313" key="8">
    <source>
        <dbReference type="Proteomes" id="UP001501468"/>
    </source>
</evidence>
<reference evidence="8" key="1">
    <citation type="journal article" date="2019" name="Int. J. Syst. Evol. Microbiol.">
        <title>The Global Catalogue of Microorganisms (GCM) 10K type strain sequencing project: providing services to taxonomists for standard genome sequencing and annotation.</title>
        <authorList>
            <consortium name="The Broad Institute Genomics Platform"/>
            <consortium name="The Broad Institute Genome Sequencing Center for Infectious Disease"/>
            <person name="Wu L."/>
            <person name="Ma J."/>
        </authorList>
    </citation>
    <scope>NUCLEOTIDE SEQUENCE [LARGE SCALE GENOMIC DNA]</scope>
    <source>
        <strain evidence="8">JCM 17125</strain>
    </source>
</reference>
<keyword evidence="3" id="KW-0186">Copper</keyword>
<dbReference type="InterPro" id="IPR011707">
    <property type="entry name" value="Cu-oxidase-like_N"/>
</dbReference>